<dbReference type="InterPro" id="IPR013783">
    <property type="entry name" value="Ig-like_fold"/>
</dbReference>
<feature type="active site" evidence="8">
    <location>
        <position position="342"/>
    </location>
</feature>
<dbReference type="Gene3D" id="3.90.260.10">
    <property type="entry name" value="Transglutaminase-like"/>
    <property type="match status" value="1"/>
</dbReference>
<evidence type="ECO:0000256" key="5">
    <source>
        <dbReference type="ARBA" id="ARBA00022837"/>
    </source>
</evidence>
<dbReference type="InterPro" id="IPR002931">
    <property type="entry name" value="Transglutaminase-like"/>
</dbReference>
<keyword evidence="11" id="KW-1185">Reference proteome</keyword>
<dbReference type="GO" id="GO:0046872">
    <property type="term" value="F:metal ion binding"/>
    <property type="evidence" value="ECO:0007669"/>
    <property type="project" value="UniProtKB-KW"/>
</dbReference>
<sequence>MFTEESSHQRQMEGLRLKHVNLELWQNLEDHNTQGLSSSQLVLRRGRPFKITLLFENRQFNPHTDSLFFKASLGGLYIEFPAVLSKDSFHTEWGALIQSGDVYPLSVTVHFTTSSRSPVGLYSLQLHILSWNQQHDYIIGKFVLLCNPWCQSDSVYIPFEDQREEYVKNDFGLLYMGTPHNVISQPWAFGQYEKGILEICLNILQVSPQHSRDRQRDYLHRSDPVYLSRVVCAMINCEDDRGVLRGNWSGSYRGGVDPSEWTGSADILKRWAKTRFSPVEYGQCWVFAAVMCTVMRVLGVPSRVVTNFNSAHDTNSNLIIEEFYTDTGEKLYVSKDSIWNFHVWVECWMTRPDLGSEFSGWQVLDPTPQERSRGIFCCGPCPVKAIRKRRVDLAYDTPFVYAEVNADVLTVIVANGRVVSRSVDTERVGTRIYTKSIGSLKPENLTCAYKCAHDIARLQSTSSRRRKSLDISLSIDKVPVVGEDISVSVTITNKSSVTRFLREHINAQAKDFNNIHLKTFWELRNHLQIVPWEVKTIQHRIPHSQYEGELMADNLVNLAVVIEDERTQERVLASEELNITTPQISFQFAGGDRLVRNKEHSVLVTFTNPFTTPMCNALLTVEGFGLIEGKAQSKVYLLQAGKTVDKTITFTPTSAGTKMLQASLVSKNSSAIIRSFHAVSVTTE</sequence>
<gene>
    <name evidence="10" type="ORF">MATL_G00103580</name>
</gene>
<dbReference type="FunFam" id="3.90.260.10:FF:000001">
    <property type="entry name" value="Protein-glutamine gamma-glutamyltransferase 2"/>
    <property type="match status" value="1"/>
</dbReference>
<keyword evidence="4" id="KW-0479">Metal-binding</keyword>
<keyword evidence="5" id="KW-0106">Calcium</keyword>
<dbReference type="InterPro" id="IPR023608">
    <property type="entry name" value="Transglutaminase_animal"/>
</dbReference>
<comment type="caution">
    <text evidence="10">The sequence shown here is derived from an EMBL/GenBank/DDBJ whole genome shotgun (WGS) entry which is preliminary data.</text>
</comment>
<feature type="active site" evidence="8">
    <location>
        <position position="284"/>
    </location>
</feature>
<dbReference type="GO" id="GO:0007399">
    <property type="term" value="P:nervous system development"/>
    <property type="evidence" value="ECO:0007669"/>
    <property type="project" value="UniProtKB-ARBA"/>
</dbReference>
<dbReference type="Proteomes" id="UP001046870">
    <property type="component" value="Chromosome 8"/>
</dbReference>
<evidence type="ECO:0000256" key="7">
    <source>
        <dbReference type="ARBA" id="ARBA00024222"/>
    </source>
</evidence>
<evidence type="ECO:0000256" key="1">
    <source>
        <dbReference type="ARBA" id="ARBA00001913"/>
    </source>
</evidence>
<dbReference type="InterPro" id="IPR001102">
    <property type="entry name" value="Transglutaminase_N"/>
</dbReference>
<evidence type="ECO:0000313" key="11">
    <source>
        <dbReference type="Proteomes" id="UP001046870"/>
    </source>
</evidence>
<dbReference type="InterPro" id="IPR014756">
    <property type="entry name" value="Ig_E-set"/>
</dbReference>
<dbReference type="InterPro" id="IPR038765">
    <property type="entry name" value="Papain-like_cys_pep_sf"/>
</dbReference>
<proteinExistence type="inferred from homology"/>
<evidence type="ECO:0000259" key="9">
    <source>
        <dbReference type="SMART" id="SM00460"/>
    </source>
</evidence>
<dbReference type="InterPro" id="IPR036238">
    <property type="entry name" value="Transglutaminase_C_sf"/>
</dbReference>
<keyword evidence="6" id="KW-0012">Acyltransferase</keyword>
<dbReference type="SUPFAM" id="SSF54001">
    <property type="entry name" value="Cysteine proteinases"/>
    <property type="match status" value="1"/>
</dbReference>
<reference evidence="10" key="1">
    <citation type="submission" date="2021-01" db="EMBL/GenBank/DDBJ databases">
        <authorList>
            <person name="Zahm M."/>
            <person name="Roques C."/>
            <person name="Cabau C."/>
            <person name="Klopp C."/>
            <person name="Donnadieu C."/>
            <person name="Jouanno E."/>
            <person name="Lampietro C."/>
            <person name="Louis A."/>
            <person name="Herpin A."/>
            <person name="Echchiki A."/>
            <person name="Berthelot C."/>
            <person name="Parey E."/>
            <person name="Roest-Crollius H."/>
            <person name="Braasch I."/>
            <person name="Postlethwait J."/>
            <person name="Bobe J."/>
            <person name="Montfort J."/>
            <person name="Bouchez O."/>
            <person name="Begum T."/>
            <person name="Mejri S."/>
            <person name="Adams A."/>
            <person name="Chen W.-J."/>
            <person name="Guiguen Y."/>
        </authorList>
    </citation>
    <scope>NUCLEOTIDE SEQUENCE</scope>
    <source>
        <strain evidence="10">YG-15Mar2019-1</strain>
        <tissue evidence="10">Brain</tissue>
    </source>
</reference>
<dbReference type="PANTHER" id="PTHR11590">
    <property type="entry name" value="PROTEIN-GLUTAMINE GAMMA-GLUTAMYLTRANSFERASE"/>
    <property type="match status" value="1"/>
</dbReference>
<organism evidence="10 11">
    <name type="scientific">Megalops atlanticus</name>
    <name type="common">Tarpon</name>
    <name type="synonym">Clupea gigantea</name>
    <dbReference type="NCBI Taxonomy" id="7932"/>
    <lineage>
        <taxon>Eukaryota</taxon>
        <taxon>Metazoa</taxon>
        <taxon>Chordata</taxon>
        <taxon>Craniata</taxon>
        <taxon>Vertebrata</taxon>
        <taxon>Euteleostomi</taxon>
        <taxon>Actinopterygii</taxon>
        <taxon>Neopterygii</taxon>
        <taxon>Teleostei</taxon>
        <taxon>Elopiformes</taxon>
        <taxon>Megalopidae</taxon>
        <taxon>Megalops</taxon>
    </lineage>
</organism>
<protein>
    <recommendedName>
        <fullName evidence="7">protein-glutamine gamma-glutamyltransferase</fullName>
        <ecNumber evidence="7">2.3.2.13</ecNumber>
    </recommendedName>
</protein>
<dbReference type="Pfam" id="PF00868">
    <property type="entry name" value="Transglut_N"/>
    <property type="match status" value="1"/>
</dbReference>
<dbReference type="EC" id="2.3.2.13" evidence="7"/>
<evidence type="ECO:0000256" key="2">
    <source>
        <dbReference type="ARBA" id="ARBA00005968"/>
    </source>
</evidence>
<dbReference type="SUPFAM" id="SSF49309">
    <property type="entry name" value="Transglutaminase, two C-terminal domains"/>
    <property type="match status" value="2"/>
</dbReference>
<dbReference type="PIRSF" id="PIRSF000459">
    <property type="entry name" value="TGM_EBP42"/>
    <property type="match status" value="1"/>
</dbReference>
<dbReference type="InterPro" id="IPR036985">
    <property type="entry name" value="Transglutaminase-like_sf"/>
</dbReference>
<dbReference type="SMART" id="SM00460">
    <property type="entry name" value="TGc"/>
    <property type="match status" value="1"/>
</dbReference>
<name>A0A9D3PZL8_MEGAT</name>
<evidence type="ECO:0000256" key="4">
    <source>
        <dbReference type="ARBA" id="ARBA00022723"/>
    </source>
</evidence>
<feature type="active site" evidence="8">
    <location>
        <position position="365"/>
    </location>
</feature>
<dbReference type="InterPro" id="IPR050779">
    <property type="entry name" value="Transglutaminase"/>
</dbReference>
<dbReference type="Gene3D" id="2.60.40.10">
    <property type="entry name" value="Immunoglobulins"/>
    <property type="match status" value="3"/>
</dbReference>
<dbReference type="Pfam" id="PF01841">
    <property type="entry name" value="Transglut_core"/>
    <property type="match status" value="1"/>
</dbReference>
<feature type="domain" description="Transglutaminase-like" evidence="9">
    <location>
        <begin position="276"/>
        <end position="368"/>
    </location>
</feature>
<dbReference type="GO" id="GO:0005739">
    <property type="term" value="C:mitochondrion"/>
    <property type="evidence" value="ECO:0007669"/>
    <property type="project" value="TreeGrafter"/>
</dbReference>
<dbReference type="EMBL" id="JAFDVH010000008">
    <property type="protein sequence ID" value="KAG7471968.1"/>
    <property type="molecule type" value="Genomic_DNA"/>
</dbReference>
<keyword evidence="3" id="KW-0808">Transferase</keyword>
<evidence type="ECO:0000256" key="6">
    <source>
        <dbReference type="ARBA" id="ARBA00023315"/>
    </source>
</evidence>
<dbReference type="OrthoDB" id="437511at2759"/>
<comment type="cofactor">
    <cofactor evidence="1">
        <name>Ca(2+)</name>
        <dbReference type="ChEBI" id="CHEBI:29108"/>
    </cofactor>
</comment>
<evidence type="ECO:0000256" key="3">
    <source>
        <dbReference type="ARBA" id="ARBA00022679"/>
    </source>
</evidence>
<dbReference type="SUPFAM" id="SSF81296">
    <property type="entry name" value="E set domains"/>
    <property type="match status" value="1"/>
</dbReference>
<evidence type="ECO:0000313" key="10">
    <source>
        <dbReference type="EMBL" id="KAG7471968.1"/>
    </source>
</evidence>
<accession>A0A9D3PZL8</accession>
<comment type="similarity">
    <text evidence="2">Belongs to the transglutaminase superfamily. Transglutaminase family.</text>
</comment>
<dbReference type="PANTHER" id="PTHR11590:SF80">
    <property type="entry name" value="TRANSGLUTAMINASE 5,-LIKE"/>
    <property type="match status" value="1"/>
</dbReference>
<evidence type="ECO:0000256" key="8">
    <source>
        <dbReference type="PIRSR" id="PIRSR000459-1"/>
    </source>
</evidence>
<dbReference type="GO" id="GO:0003810">
    <property type="term" value="F:protein-glutamine gamma-glutamyltransferase activity"/>
    <property type="evidence" value="ECO:0007669"/>
    <property type="project" value="UniProtKB-EC"/>
</dbReference>
<dbReference type="AlphaFoldDB" id="A0A9D3PZL8"/>